<feature type="transmembrane region" description="Helical" evidence="1">
    <location>
        <begin position="7"/>
        <end position="31"/>
    </location>
</feature>
<proteinExistence type="predicted"/>
<keyword evidence="3" id="KW-1185">Reference proteome</keyword>
<reference evidence="2" key="1">
    <citation type="submission" date="2020-04" db="EMBL/GenBank/DDBJ databases">
        <title>Nitratireductor sp. nov. isolated from mangrove soil.</title>
        <authorList>
            <person name="Ye Y."/>
        </authorList>
    </citation>
    <scope>NUCLEOTIDE SEQUENCE</scope>
    <source>
        <strain evidence="2">SY7</strain>
    </source>
</reference>
<name>A0A5B8KUH2_9HYPH</name>
<sequence length="82" mass="8794">MFSTDTWLVIVCSLSTNAVLFGTGVVTVLSVPALAAHAIYLIPAVVVASLALSPVAASWIAPRMRLRNWGRRDWREGDVISG</sequence>
<dbReference type="KEGG" id="niy:FQ775_02255"/>
<keyword evidence="1" id="KW-0812">Transmembrane</keyword>
<dbReference type="RefSeq" id="WP_146297936.1">
    <property type="nucleotide sequence ID" value="NZ_CP042301.2"/>
</dbReference>
<dbReference type="AlphaFoldDB" id="A0A5B8KUH2"/>
<feature type="transmembrane region" description="Helical" evidence="1">
    <location>
        <begin position="37"/>
        <end position="61"/>
    </location>
</feature>
<evidence type="ECO:0000313" key="2">
    <source>
        <dbReference type="EMBL" id="QDY99286.1"/>
    </source>
</evidence>
<dbReference type="OrthoDB" id="7889159at2"/>
<evidence type="ECO:0000256" key="1">
    <source>
        <dbReference type="SAM" id="Phobius"/>
    </source>
</evidence>
<dbReference type="EMBL" id="CP042301">
    <property type="protein sequence ID" value="QDY99286.1"/>
    <property type="molecule type" value="Genomic_DNA"/>
</dbReference>
<organism evidence="2 3">
    <name type="scientific">Nitratireductor mangrovi</name>
    <dbReference type="NCBI Taxonomy" id="2599600"/>
    <lineage>
        <taxon>Bacteria</taxon>
        <taxon>Pseudomonadati</taxon>
        <taxon>Pseudomonadota</taxon>
        <taxon>Alphaproteobacteria</taxon>
        <taxon>Hyphomicrobiales</taxon>
        <taxon>Phyllobacteriaceae</taxon>
        <taxon>Nitratireductor</taxon>
    </lineage>
</organism>
<keyword evidence="1" id="KW-1133">Transmembrane helix</keyword>
<keyword evidence="1" id="KW-0472">Membrane</keyword>
<protein>
    <submittedName>
        <fullName evidence="2">Uncharacterized protein</fullName>
    </submittedName>
</protein>
<evidence type="ECO:0000313" key="3">
    <source>
        <dbReference type="Proteomes" id="UP000321389"/>
    </source>
</evidence>
<gene>
    <name evidence="2" type="ORF">FQ775_02255</name>
</gene>
<dbReference type="Proteomes" id="UP000321389">
    <property type="component" value="Chromosome"/>
</dbReference>
<accession>A0A5B8KUH2</accession>